<dbReference type="SUPFAM" id="SSF56762">
    <property type="entry name" value="HydB/Nqo4-like"/>
    <property type="match status" value="1"/>
</dbReference>
<dbReference type="InterPro" id="IPR029014">
    <property type="entry name" value="NiFe-Hase_large"/>
</dbReference>
<evidence type="ECO:0000256" key="6">
    <source>
        <dbReference type="ARBA" id="ARBA00023027"/>
    </source>
</evidence>
<sequence>MIELQNYTLNFGPQHPAAHGVLRLVLELEGETIVRADPHIGLLHRATEKLVETKPYIQNIGYMDRLDYVSMMCNEHGYILAIEKLLGIEAPIRARYIRTMFDEITRILNHLLWLGASALDIGAMTVFLYCFREREDLFDAYEAVSGARMHATYYRPGGVARDLPDSMPKYKASRWHNDREVEKMNADREGTLLDFLWAFTDRFPGRVDEYEALLTENRIWKQRTVDIGVVSPEEAIQWGFTGPMLRGSGVAWDLRKKQPYGVYDQVDFDIPVGKTGDCYDRYLVRVEEMRQSNRIVRQCIEWLKNNPGPVRIDDHKITPPRRVVMKHDMEAMIHHFKLFTEGFCLPEGEVYASVEAPKGEFGVYLVSDGANKPYRLKIRAPGFSHLSSFDAMVKGHMLADGVAILASQDIVFGEIDR</sequence>
<keyword evidence="10" id="KW-1133">Transmembrane helix</keyword>
<gene>
    <name evidence="8 13" type="primary">nuoD</name>
    <name evidence="12" type="ORF">Lade_1860</name>
    <name evidence="13" type="ORF">NCTC12735_01578</name>
</gene>
<dbReference type="NCBIfam" id="TIGR01962">
    <property type="entry name" value="NuoD"/>
    <property type="match status" value="1"/>
</dbReference>
<reference evidence="12 14" key="1">
    <citation type="submission" date="2015-11" db="EMBL/GenBank/DDBJ databases">
        <title>Identification of large and diverse effector repertoires of 38 Legionella species.</title>
        <authorList>
            <person name="Burstein D."/>
            <person name="Amaro F."/>
            <person name="Zusman T."/>
            <person name="Lifshitz Z."/>
            <person name="Cohen O."/>
            <person name="Gilbert J.A."/>
            <person name="Pupko T."/>
            <person name="Shuman H.A."/>
            <person name="Segal G."/>
        </authorList>
    </citation>
    <scope>NUCLEOTIDE SEQUENCE [LARGE SCALE GENOMIC DNA]</scope>
    <source>
        <strain evidence="12 14">1762-AUS-E</strain>
    </source>
</reference>
<comment type="function">
    <text evidence="1 8">NDH-1 shuttles electrons from NADH, via FMN and iron-sulfur (Fe-S) centers, to quinones in the respiratory chain. The immediate electron acceptor for the enzyme in this species is believed to be ubiquinone. Couples the redox reaction to proton translocation (for every two electrons transferred, four hydrogen ions are translocated across the cytoplasmic membrane), and thus conserves the redox energy in a proton gradient.</text>
</comment>
<dbReference type="FunFam" id="1.10.645.10:FF:000005">
    <property type="entry name" value="NADH-quinone oxidoreductase subunit D"/>
    <property type="match status" value="1"/>
</dbReference>
<evidence type="ECO:0000256" key="4">
    <source>
        <dbReference type="ARBA" id="ARBA00022719"/>
    </source>
</evidence>
<comment type="subunit">
    <text evidence="8">NDH-1 is composed of 14 different subunits. Subunits NuoB, C, D, E, F, and G constitute the peripheral sector of the complex.</text>
</comment>
<dbReference type="HAMAP" id="MF_01358">
    <property type="entry name" value="NDH1_NuoD"/>
    <property type="match status" value="1"/>
</dbReference>
<dbReference type="InterPro" id="IPR014029">
    <property type="entry name" value="NADH_UbQ_OxRdtase_49kDa_CS"/>
</dbReference>
<keyword evidence="14" id="KW-1185">Reference proteome</keyword>
<dbReference type="KEGG" id="ladl:NCTC12735_01578"/>
<keyword evidence="10" id="KW-0812">Transmembrane</keyword>
<geneLocation type="plasmid" evidence="13 15">
    <name>24</name>
</geneLocation>
<evidence type="ECO:0000259" key="11">
    <source>
        <dbReference type="Pfam" id="PF00346"/>
    </source>
</evidence>
<evidence type="ECO:0000313" key="14">
    <source>
        <dbReference type="Proteomes" id="UP000054859"/>
    </source>
</evidence>
<keyword evidence="8" id="KW-1003">Cell membrane</keyword>
<keyword evidence="13" id="KW-0614">Plasmid</keyword>
<keyword evidence="3 8" id="KW-0813">Transport</keyword>
<comment type="similarity">
    <text evidence="2 8 9">Belongs to the complex I 49 kDa subunit family.</text>
</comment>
<dbReference type="Proteomes" id="UP000281170">
    <property type="component" value="Plasmid 24"/>
</dbReference>
<evidence type="ECO:0000256" key="10">
    <source>
        <dbReference type="SAM" id="Phobius"/>
    </source>
</evidence>
<keyword evidence="8 10" id="KW-0472">Membrane</keyword>
<dbReference type="RefSeq" id="WP_058462930.1">
    <property type="nucleotide sequence ID" value="NZ_CAAAHS010000006.1"/>
</dbReference>
<dbReference type="AlphaFoldDB" id="A0A0W0R0G2"/>
<keyword evidence="5 8" id="KW-1278">Translocase</keyword>
<dbReference type="OrthoDB" id="9801496at2"/>
<evidence type="ECO:0000256" key="7">
    <source>
        <dbReference type="ARBA" id="ARBA00023075"/>
    </source>
</evidence>
<dbReference type="PATRIC" id="fig|45056.6.peg.1922"/>
<dbReference type="PROSITE" id="PS00535">
    <property type="entry name" value="COMPLEX1_49K"/>
    <property type="match status" value="1"/>
</dbReference>
<evidence type="ECO:0000256" key="9">
    <source>
        <dbReference type="RuleBase" id="RU003685"/>
    </source>
</evidence>
<dbReference type="PANTHER" id="PTHR11993:SF10">
    <property type="entry name" value="NADH DEHYDROGENASE [UBIQUINONE] IRON-SULFUR PROTEIN 2, MITOCHONDRIAL"/>
    <property type="match status" value="1"/>
</dbReference>
<proteinExistence type="inferred from homology"/>
<dbReference type="EMBL" id="LNKA01000019">
    <property type="protein sequence ID" value="KTC64566.1"/>
    <property type="molecule type" value="Genomic_DNA"/>
</dbReference>
<reference evidence="13 15" key="2">
    <citation type="submission" date="2018-12" db="EMBL/GenBank/DDBJ databases">
        <authorList>
            <consortium name="Pathogen Informatics"/>
        </authorList>
    </citation>
    <scope>NUCLEOTIDE SEQUENCE [LARGE SCALE GENOMIC DNA]</scope>
    <source>
        <strain evidence="13 15">NCTC12735</strain>
        <plasmid evidence="15">24</plasmid>
    </source>
</reference>
<evidence type="ECO:0000313" key="15">
    <source>
        <dbReference type="Proteomes" id="UP000281170"/>
    </source>
</evidence>
<feature type="transmembrane region" description="Helical" evidence="10">
    <location>
        <begin position="107"/>
        <end position="129"/>
    </location>
</feature>
<dbReference type="Proteomes" id="UP000054859">
    <property type="component" value="Unassembled WGS sequence"/>
</dbReference>
<evidence type="ECO:0000256" key="8">
    <source>
        <dbReference type="HAMAP-Rule" id="MF_01358"/>
    </source>
</evidence>
<keyword evidence="6 8" id="KW-0520">NAD</keyword>
<dbReference type="STRING" id="45056.Lade_1860"/>
<dbReference type="GO" id="GO:0048038">
    <property type="term" value="F:quinone binding"/>
    <property type="evidence" value="ECO:0007669"/>
    <property type="project" value="UniProtKB-KW"/>
</dbReference>
<accession>A0A0W0R0G2</accession>
<dbReference type="Gene3D" id="1.10.645.10">
    <property type="entry name" value="Cytochrome-c3 Hydrogenase, chain B"/>
    <property type="match status" value="1"/>
</dbReference>
<keyword evidence="13" id="KW-0560">Oxidoreductase</keyword>
<dbReference type="InterPro" id="IPR001135">
    <property type="entry name" value="NADH_Q_OxRdtase_suD"/>
</dbReference>
<keyword evidence="4 8" id="KW-0874">Quinone</keyword>
<organism evidence="12 14">
    <name type="scientific">Legionella adelaidensis</name>
    <dbReference type="NCBI Taxonomy" id="45056"/>
    <lineage>
        <taxon>Bacteria</taxon>
        <taxon>Pseudomonadati</taxon>
        <taxon>Pseudomonadota</taxon>
        <taxon>Gammaproteobacteria</taxon>
        <taxon>Legionellales</taxon>
        <taxon>Legionellaceae</taxon>
        <taxon>Legionella</taxon>
    </lineage>
</organism>
<evidence type="ECO:0000313" key="13">
    <source>
        <dbReference type="EMBL" id="VEH85934.1"/>
    </source>
</evidence>
<dbReference type="Pfam" id="PF00346">
    <property type="entry name" value="Complex1_49kDa"/>
    <property type="match status" value="1"/>
</dbReference>
<dbReference type="EMBL" id="LR134433">
    <property type="protein sequence ID" value="VEH85934.1"/>
    <property type="molecule type" value="Genomic_DNA"/>
</dbReference>
<dbReference type="InterPro" id="IPR022885">
    <property type="entry name" value="NDH1_su_D/H"/>
</dbReference>
<name>A0A0W0R0G2_9GAMM</name>
<dbReference type="PANTHER" id="PTHR11993">
    <property type="entry name" value="NADH-UBIQUINONE OXIDOREDUCTASE 49 KDA SUBUNIT"/>
    <property type="match status" value="1"/>
</dbReference>
<dbReference type="GO" id="GO:0005886">
    <property type="term" value="C:plasma membrane"/>
    <property type="evidence" value="ECO:0007669"/>
    <property type="project" value="UniProtKB-SubCell"/>
</dbReference>
<dbReference type="GO" id="GO:0050136">
    <property type="term" value="F:NADH dehydrogenase (quinone) (non-electrogenic) activity"/>
    <property type="evidence" value="ECO:0007669"/>
    <property type="project" value="UniProtKB-UniRule"/>
</dbReference>
<feature type="domain" description="NADH-quinone oxidoreductase subunit D" evidence="11">
    <location>
        <begin position="120"/>
        <end position="417"/>
    </location>
</feature>
<evidence type="ECO:0000256" key="5">
    <source>
        <dbReference type="ARBA" id="ARBA00022967"/>
    </source>
</evidence>
<evidence type="ECO:0000256" key="3">
    <source>
        <dbReference type="ARBA" id="ARBA00022448"/>
    </source>
</evidence>
<protein>
    <recommendedName>
        <fullName evidence="8">NADH-quinone oxidoreductase subunit D</fullName>
        <ecNumber evidence="8">7.1.1.-</ecNumber>
    </recommendedName>
    <alternativeName>
        <fullName evidence="8">NADH dehydrogenase I subunit D</fullName>
    </alternativeName>
    <alternativeName>
        <fullName evidence="8">NDH-1 subunit D</fullName>
    </alternativeName>
</protein>
<evidence type="ECO:0000256" key="1">
    <source>
        <dbReference type="ARBA" id="ARBA00002378"/>
    </source>
</evidence>
<comment type="subcellular location">
    <subcellularLocation>
        <location evidence="8">Cell membrane</location>
        <topology evidence="8">Peripheral membrane protein</topology>
        <orientation evidence="8">Cytoplasmic side</orientation>
    </subcellularLocation>
</comment>
<evidence type="ECO:0000313" key="12">
    <source>
        <dbReference type="EMBL" id="KTC64566.1"/>
    </source>
</evidence>
<dbReference type="EC" id="7.1.1.-" evidence="8"/>
<dbReference type="GO" id="GO:0051287">
    <property type="term" value="F:NAD binding"/>
    <property type="evidence" value="ECO:0007669"/>
    <property type="project" value="InterPro"/>
</dbReference>
<evidence type="ECO:0000256" key="2">
    <source>
        <dbReference type="ARBA" id="ARBA00005769"/>
    </source>
</evidence>
<keyword evidence="7 8" id="KW-0830">Ubiquinone</keyword>
<dbReference type="NCBIfam" id="NF004739">
    <property type="entry name" value="PRK06075.1"/>
    <property type="match status" value="1"/>
</dbReference>
<comment type="catalytic activity">
    <reaction evidence="8">
        <text>a quinone + NADH + 5 H(+)(in) = a quinol + NAD(+) + 4 H(+)(out)</text>
        <dbReference type="Rhea" id="RHEA:57888"/>
        <dbReference type="ChEBI" id="CHEBI:15378"/>
        <dbReference type="ChEBI" id="CHEBI:24646"/>
        <dbReference type="ChEBI" id="CHEBI:57540"/>
        <dbReference type="ChEBI" id="CHEBI:57945"/>
        <dbReference type="ChEBI" id="CHEBI:132124"/>
    </reaction>
</comment>